<evidence type="ECO:0000256" key="4">
    <source>
        <dbReference type="ARBA" id="ARBA00022692"/>
    </source>
</evidence>
<dbReference type="EnsemblMetazoa" id="G5119.7">
    <property type="protein sequence ID" value="G5119.7:cds"/>
    <property type="gene ID" value="G5119"/>
</dbReference>
<evidence type="ECO:0000256" key="5">
    <source>
        <dbReference type="ARBA" id="ARBA00022968"/>
    </source>
</evidence>
<dbReference type="Pfam" id="PF13896">
    <property type="entry name" value="Glyco_transf_49"/>
    <property type="match status" value="1"/>
</dbReference>
<dbReference type="Pfam" id="PF01501">
    <property type="entry name" value="Glyco_transf_8"/>
    <property type="match status" value="1"/>
</dbReference>
<dbReference type="PANTHER" id="PTHR12270:SF25">
    <property type="entry name" value="GLYCOSYLTRANSFERASE-LIKE PROTEIN LARGE"/>
    <property type="match status" value="1"/>
</dbReference>
<dbReference type="Proteomes" id="UP000005408">
    <property type="component" value="Unassembled WGS sequence"/>
</dbReference>
<dbReference type="AlphaFoldDB" id="A0A8W8NFZ8"/>
<dbReference type="GO" id="GO:0000139">
    <property type="term" value="C:Golgi membrane"/>
    <property type="evidence" value="ECO:0007669"/>
    <property type="project" value="UniProtKB-SubCell"/>
</dbReference>
<feature type="transmembrane region" description="Helical" evidence="10">
    <location>
        <begin position="21"/>
        <end position="41"/>
    </location>
</feature>
<accession>A0A8W8NFZ8</accession>
<dbReference type="InterPro" id="IPR029044">
    <property type="entry name" value="Nucleotide-diphossugar_trans"/>
</dbReference>
<keyword evidence="5" id="KW-0735">Signal-anchor</keyword>
<dbReference type="CDD" id="cd06431">
    <property type="entry name" value="GT8_LARGE_C"/>
    <property type="match status" value="1"/>
</dbReference>
<evidence type="ECO:0000313" key="12">
    <source>
        <dbReference type="Proteomes" id="UP000005408"/>
    </source>
</evidence>
<keyword evidence="4 10" id="KW-0812">Transmembrane</keyword>
<dbReference type="GO" id="GO:0042285">
    <property type="term" value="F:xylosyltransferase activity"/>
    <property type="evidence" value="ECO:0007669"/>
    <property type="project" value="TreeGrafter"/>
</dbReference>
<dbReference type="SUPFAM" id="SSF53448">
    <property type="entry name" value="Nucleotide-diphospho-sugar transferases"/>
    <property type="match status" value="1"/>
</dbReference>
<comment type="subcellular location">
    <subcellularLocation>
        <location evidence="1">Golgi apparatus membrane</location>
        <topology evidence="1">Single-pass type II membrane protein</topology>
    </subcellularLocation>
</comment>
<evidence type="ECO:0000256" key="3">
    <source>
        <dbReference type="ARBA" id="ARBA00022679"/>
    </source>
</evidence>
<dbReference type="FunFam" id="3.90.550.10:FF:000229">
    <property type="entry name" value="Glycosyltransferase-like protein LARGE"/>
    <property type="match status" value="1"/>
</dbReference>
<evidence type="ECO:0000256" key="10">
    <source>
        <dbReference type="SAM" id="Phobius"/>
    </source>
</evidence>
<evidence type="ECO:0000256" key="2">
    <source>
        <dbReference type="ARBA" id="ARBA00022676"/>
    </source>
</evidence>
<keyword evidence="7" id="KW-0333">Golgi apparatus</keyword>
<evidence type="ECO:0000256" key="8">
    <source>
        <dbReference type="ARBA" id="ARBA00023136"/>
    </source>
</evidence>
<protein>
    <recommendedName>
        <fullName evidence="13">Glycosyltransferase-like protein LARGE1</fullName>
    </recommendedName>
</protein>
<evidence type="ECO:0000256" key="9">
    <source>
        <dbReference type="ARBA" id="ARBA00023180"/>
    </source>
</evidence>
<dbReference type="InterPro" id="IPR051292">
    <property type="entry name" value="Xyl/GlcA_transferase"/>
</dbReference>
<evidence type="ECO:0000313" key="11">
    <source>
        <dbReference type="EnsemblMetazoa" id="G5119.7:cds"/>
    </source>
</evidence>
<dbReference type="FunFam" id="3.90.550.10:FF:000016">
    <property type="entry name" value="LARGE xylosyl- and glucuronyltransferase 2"/>
    <property type="match status" value="1"/>
</dbReference>
<dbReference type="GO" id="GO:0035269">
    <property type="term" value="P:protein O-linked glycosylation via mannose"/>
    <property type="evidence" value="ECO:0007669"/>
    <property type="project" value="UniProtKB-ARBA"/>
</dbReference>
<keyword evidence="12" id="KW-1185">Reference proteome</keyword>
<proteinExistence type="predicted"/>
<dbReference type="InterPro" id="IPR002495">
    <property type="entry name" value="Glyco_trans_8"/>
</dbReference>
<evidence type="ECO:0008006" key="13">
    <source>
        <dbReference type="Google" id="ProtNLM"/>
    </source>
</evidence>
<reference evidence="11" key="1">
    <citation type="submission" date="2022-08" db="UniProtKB">
        <authorList>
            <consortium name="EnsemblMetazoa"/>
        </authorList>
    </citation>
    <scope>IDENTIFICATION</scope>
    <source>
        <strain evidence="11">05x7-T-G4-1.051#20</strain>
    </source>
</reference>
<keyword evidence="9" id="KW-0325">Glycoprotein</keyword>
<keyword evidence="3" id="KW-0808">Transferase</keyword>
<dbReference type="GO" id="GO:0015020">
    <property type="term" value="F:glucuronosyltransferase activity"/>
    <property type="evidence" value="ECO:0007669"/>
    <property type="project" value="TreeGrafter"/>
</dbReference>
<evidence type="ECO:0000256" key="7">
    <source>
        <dbReference type="ARBA" id="ARBA00023034"/>
    </source>
</evidence>
<organism evidence="11 12">
    <name type="scientific">Magallana gigas</name>
    <name type="common">Pacific oyster</name>
    <name type="synonym">Crassostrea gigas</name>
    <dbReference type="NCBI Taxonomy" id="29159"/>
    <lineage>
        <taxon>Eukaryota</taxon>
        <taxon>Metazoa</taxon>
        <taxon>Spiralia</taxon>
        <taxon>Lophotrochozoa</taxon>
        <taxon>Mollusca</taxon>
        <taxon>Bivalvia</taxon>
        <taxon>Autobranchia</taxon>
        <taxon>Pteriomorphia</taxon>
        <taxon>Ostreida</taxon>
        <taxon>Ostreoidea</taxon>
        <taxon>Ostreidae</taxon>
        <taxon>Magallana</taxon>
    </lineage>
</organism>
<name>A0A8W8NFZ8_MAGGI</name>
<dbReference type="PANTHER" id="PTHR12270">
    <property type="entry name" value="GLYCOSYLTRANSFERASE-RELATED"/>
    <property type="match status" value="1"/>
</dbReference>
<evidence type="ECO:0000256" key="6">
    <source>
        <dbReference type="ARBA" id="ARBA00022989"/>
    </source>
</evidence>
<evidence type="ECO:0000256" key="1">
    <source>
        <dbReference type="ARBA" id="ARBA00004323"/>
    </source>
</evidence>
<keyword evidence="6 10" id="KW-1133">Transmembrane helix</keyword>
<keyword evidence="2" id="KW-0328">Glycosyltransferase</keyword>
<sequence length="725" mass="85060">MNLMKHKIQSDFRMIRLSRQGLVLLLIAGAFPTLILVYLTFTSDDGYAGEATFQRLELKFASKLRELSMDNRALRKQVSLARTELAAFEMNVDEASPKSFNNCANTQQEVPKCEVIHIAIVCSGHKSTRDVVTLIKSVLFYRKNPLHFHFLSDTTAQVILNYLFETWRVPDVKISFYHADKVKEDIEWIHNKHYSGIYGLLKLVLPKTLPTSLEKVIVLDTDVSFATDIAELWKMFSFLNGLKVLGLVENQSDWYLGKIWKNHIPWPALGRGFNTGVILMNLRVLREMNWMEMWKKIAVKELETMQYTQLADQDIFNAVLKEHPYFVYHLPCQWNVQLSDNSKSDKCYNQLEEPKIIHWNSPKKFKVENKHVDYFRNLHLAFVEYDGNLLRRELFGCEKSEDANPTASQEEVSEDECFEFRREQSLVHRTHLFYLDYKYQPEEYDVTLVTQLSIDRLQMLELLSNRWEGPISLALYLSDAEAQQFLKYAQDSEILTKRTNIGYHIVYKDGQFYPVNYLRNVALNQSQTSHMFLSDIDFLPMPGLYNHLKSVVSRIDMEKENKALVIPAFETQRYRLEFPTTKADLLTKLDKEEIFTFRYDVWPQGHLPTNYTKWRTAKAMYTVKWERDYEPYIVVKKGIPLFDQRFVGFGWNKVSHAILLDLLGYKFVVLPDAFIIHMPHAPSLEITKFRNNALYRNCLKTLKGEYQRDLSRKYGLKALKYLSVD</sequence>
<dbReference type="Gene3D" id="3.90.550.10">
    <property type="entry name" value="Spore Coat Polysaccharide Biosynthesis Protein SpsA, Chain A"/>
    <property type="match status" value="1"/>
</dbReference>
<keyword evidence="8 10" id="KW-0472">Membrane</keyword>